<name>A0A2P2N473_RHIMU</name>
<reference evidence="2" key="1">
    <citation type="submission" date="2018-02" db="EMBL/GenBank/DDBJ databases">
        <title>Rhizophora mucronata_Transcriptome.</title>
        <authorList>
            <person name="Meera S.P."/>
            <person name="Sreeshan A."/>
            <person name="Augustine A."/>
        </authorList>
    </citation>
    <scope>NUCLEOTIDE SEQUENCE</scope>
    <source>
        <tissue evidence="2">Leaf</tissue>
    </source>
</reference>
<sequence>MGNPVISCSCHIISWLLPINEWGRLIAWWLALLILFVFDNLASDIHVGRKEGQQDGKPNWWS</sequence>
<dbReference type="AlphaFoldDB" id="A0A2P2N473"/>
<feature type="transmembrane region" description="Helical" evidence="1">
    <location>
        <begin position="25"/>
        <end position="42"/>
    </location>
</feature>
<dbReference type="EMBL" id="GGEC01056785">
    <property type="protein sequence ID" value="MBX37269.1"/>
    <property type="molecule type" value="Transcribed_RNA"/>
</dbReference>
<proteinExistence type="predicted"/>
<accession>A0A2P2N473</accession>
<keyword evidence="1" id="KW-0812">Transmembrane</keyword>
<protein>
    <submittedName>
        <fullName evidence="2">Uncharacterized protein</fullName>
    </submittedName>
</protein>
<organism evidence="2">
    <name type="scientific">Rhizophora mucronata</name>
    <name type="common">Asiatic mangrove</name>
    <dbReference type="NCBI Taxonomy" id="61149"/>
    <lineage>
        <taxon>Eukaryota</taxon>
        <taxon>Viridiplantae</taxon>
        <taxon>Streptophyta</taxon>
        <taxon>Embryophyta</taxon>
        <taxon>Tracheophyta</taxon>
        <taxon>Spermatophyta</taxon>
        <taxon>Magnoliopsida</taxon>
        <taxon>eudicotyledons</taxon>
        <taxon>Gunneridae</taxon>
        <taxon>Pentapetalae</taxon>
        <taxon>rosids</taxon>
        <taxon>fabids</taxon>
        <taxon>Malpighiales</taxon>
        <taxon>Rhizophoraceae</taxon>
        <taxon>Rhizophora</taxon>
    </lineage>
</organism>
<keyword evidence="1" id="KW-0472">Membrane</keyword>
<evidence type="ECO:0000256" key="1">
    <source>
        <dbReference type="SAM" id="Phobius"/>
    </source>
</evidence>
<evidence type="ECO:0000313" key="2">
    <source>
        <dbReference type="EMBL" id="MBX37269.1"/>
    </source>
</evidence>
<keyword evidence="1" id="KW-1133">Transmembrane helix</keyword>